<dbReference type="Gene3D" id="3.40.1410.10">
    <property type="entry name" value="Chorismate lyase-like"/>
    <property type="match status" value="1"/>
</dbReference>
<evidence type="ECO:0000256" key="1">
    <source>
        <dbReference type="ARBA" id="ARBA00023015"/>
    </source>
</evidence>
<accession>A0ABU4FVT4</accession>
<dbReference type="PANTHER" id="PTHR44846">
    <property type="entry name" value="MANNOSYL-D-GLYCERATE TRANSPORT/METABOLISM SYSTEM REPRESSOR MNGR-RELATED"/>
    <property type="match status" value="1"/>
</dbReference>
<dbReference type="CDD" id="cd07377">
    <property type="entry name" value="WHTH_GntR"/>
    <property type="match status" value="1"/>
</dbReference>
<evidence type="ECO:0000313" key="5">
    <source>
        <dbReference type="EMBL" id="MDW0108838.1"/>
    </source>
</evidence>
<dbReference type="InterPro" id="IPR050679">
    <property type="entry name" value="Bact_HTH_transcr_reg"/>
</dbReference>
<evidence type="ECO:0000259" key="4">
    <source>
        <dbReference type="PROSITE" id="PS50949"/>
    </source>
</evidence>
<evidence type="ECO:0000256" key="2">
    <source>
        <dbReference type="ARBA" id="ARBA00023125"/>
    </source>
</evidence>
<dbReference type="PROSITE" id="PS50949">
    <property type="entry name" value="HTH_GNTR"/>
    <property type="match status" value="1"/>
</dbReference>
<keyword evidence="6" id="KW-1185">Reference proteome</keyword>
<protein>
    <submittedName>
        <fullName evidence="5">GntR family transcriptional regulator</fullName>
    </submittedName>
</protein>
<organism evidence="5 6">
    <name type="scientific">Sporosarcina aquimarina</name>
    <dbReference type="NCBI Taxonomy" id="114975"/>
    <lineage>
        <taxon>Bacteria</taxon>
        <taxon>Bacillati</taxon>
        <taxon>Bacillota</taxon>
        <taxon>Bacilli</taxon>
        <taxon>Bacillales</taxon>
        <taxon>Caryophanaceae</taxon>
        <taxon>Sporosarcina</taxon>
    </lineage>
</organism>
<dbReference type="Pfam" id="PF00392">
    <property type="entry name" value="GntR"/>
    <property type="match status" value="1"/>
</dbReference>
<feature type="domain" description="HTH gntR-type" evidence="4">
    <location>
        <begin position="9"/>
        <end position="77"/>
    </location>
</feature>
<dbReference type="Proteomes" id="UP001280629">
    <property type="component" value="Unassembled WGS sequence"/>
</dbReference>
<dbReference type="RefSeq" id="WP_317934115.1">
    <property type="nucleotide sequence ID" value="NZ_JAUBDH010000001.1"/>
</dbReference>
<dbReference type="InterPro" id="IPR011663">
    <property type="entry name" value="UTRA"/>
</dbReference>
<dbReference type="PANTHER" id="PTHR44846:SF1">
    <property type="entry name" value="MANNOSYL-D-GLYCERATE TRANSPORT_METABOLISM SYSTEM REPRESSOR MNGR-RELATED"/>
    <property type="match status" value="1"/>
</dbReference>
<reference evidence="5 6" key="1">
    <citation type="submission" date="2023-06" db="EMBL/GenBank/DDBJ databases">
        <title>Sporosarcina sp. nov., isolated from Korean traditional fermented seafood 'Jeotgal'.</title>
        <authorList>
            <person name="Yang A.-I."/>
            <person name="Shin N.-R."/>
        </authorList>
    </citation>
    <scope>NUCLEOTIDE SEQUENCE [LARGE SCALE GENOMIC DNA]</scope>
    <source>
        <strain evidence="5 6">KCTC3840</strain>
    </source>
</reference>
<dbReference type="SMART" id="SM00866">
    <property type="entry name" value="UTRA"/>
    <property type="match status" value="1"/>
</dbReference>
<keyword evidence="3" id="KW-0804">Transcription</keyword>
<dbReference type="EMBL" id="JAUBDH010000001">
    <property type="protein sequence ID" value="MDW0108838.1"/>
    <property type="molecule type" value="Genomic_DNA"/>
</dbReference>
<sequence>MKIDKTATTPLYSQVEVTLEEKIVSGQWEEGFQIPTETELAKSLDVSNITIKRAIMNLVDKGMLIRQRGRGTFVTGQKMEKNIHKSEFIKMDDQVSSEHDLISSGSHETYPGIAKKLGKPSDTEFMFLERIGYEDGDKVSLEYTYIPQEIWPSNVPDINKDVFIYDVLKQTCGIKLKRSKNFFSGAVANEKEVKLLGVRPNTPLFVWERITFSDEGEGVEYSKFVMKQDKDKYYMELDLVNE</sequence>
<dbReference type="Gene3D" id="1.10.10.10">
    <property type="entry name" value="Winged helix-like DNA-binding domain superfamily/Winged helix DNA-binding domain"/>
    <property type="match status" value="1"/>
</dbReference>
<comment type="caution">
    <text evidence="5">The sequence shown here is derived from an EMBL/GenBank/DDBJ whole genome shotgun (WGS) entry which is preliminary data.</text>
</comment>
<dbReference type="InterPro" id="IPR036388">
    <property type="entry name" value="WH-like_DNA-bd_sf"/>
</dbReference>
<gene>
    <name evidence="5" type="ORF">QT716_02115</name>
</gene>
<keyword evidence="1" id="KW-0805">Transcription regulation</keyword>
<dbReference type="InterPro" id="IPR036390">
    <property type="entry name" value="WH_DNA-bd_sf"/>
</dbReference>
<proteinExistence type="predicted"/>
<dbReference type="InterPro" id="IPR028978">
    <property type="entry name" value="Chorismate_lyase_/UTRA_dom_sf"/>
</dbReference>
<dbReference type="SUPFAM" id="SSF64288">
    <property type="entry name" value="Chorismate lyase-like"/>
    <property type="match status" value="1"/>
</dbReference>
<dbReference type="Pfam" id="PF07702">
    <property type="entry name" value="UTRA"/>
    <property type="match status" value="1"/>
</dbReference>
<keyword evidence="2" id="KW-0238">DNA-binding</keyword>
<dbReference type="InterPro" id="IPR000524">
    <property type="entry name" value="Tscrpt_reg_HTH_GntR"/>
</dbReference>
<evidence type="ECO:0000256" key="3">
    <source>
        <dbReference type="ARBA" id="ARBA00023163"/>
    </source>
</evidence>
<evidence type="ECO:0000313" key="6">
    <source>
        <dbReference type="Proteomes" id="UP001280629"/>
    </source>
</evidence>
<dbReference type="SMART" id="SM00345">
    <property type="entry name" value="HTH_GNTR"/>
    <property type="match status" value="1"/>
</dbReference>
<dbReference type="SUPFAM" id="SSF46785">
    <property type="entry name" value="Winged helix' DNA-binding domain"/>
    <property type="match status" value="1"/>
</dbReference>
<dbReference type="PRINTS" id="PR00035">
    <property type="entry name" value="HTHGNTR"/>
</dbReference>
<name>A0ABU4FVT4_9BACL</name>